<dbReference type="InterPro" id="IPR005532">
    <property type="entry name" value="SUMF_dom"/>
</dbReference>
<proteinExistence type="predicted"/>
<name>A0A3R9MWP4_9BACT</name>
<organism evidence="3 4">
    <name type="scientific">Hymenobacter rigui</name>
    <dbReference type="NCBI Taxonomy" id="334424"/>
    <lineage>
        <taxon>Bacteria</taxon>
        <taxon>Pseudomonadati</taxon>
        <taxon>Bacteroidota</taxon>
        <taxon>Cytophagia</taxon>
        <taxon>Cytophagales</taxon>
        <taxon>Hymenobacteraceae</taxon>
        <taxon>Hymenobacter</taxon>
    </lineage>
</organism>
<comment type="caution">
    <text evidence="3">The sequence shown here is derived from an EMBL/GenBank/DDBJ whole genome shotgun (WGS) entry which is preliminary data.</text>
</comment>
<keyword evidence="1" id="KW-0732">Signal</keyword>
<gene>
    <name evidence="3" type="ORF">EI291_06415</name>
</gene>
<dbReference type="GO" id="GO:0120147">
    <property type="term" value="F:formylglycine-generating oxidase activity"/>
    <property type="evidence" value="ECO:0007669"/>
    <property type="project" value="TreeGrafter"/>
</dbReference>
<evidence type="ECO:0000259" key="2">
    <source>
        <dbReference type="Pfam" id="PF03781"/>
    </source>
</evidence>
<sequence length="346" mass="38223">MTYPTLLFSAVLLLAAGCSIRTPSSTFDGIYSTTTGRRVIPGTGANTYRGYPDDRVLQFNFRTAICSFGQVKPPRKAAQEAKQVFALGIVRVNDTLGIDEAEIPNREWLQYLLHQEQAGATAAPLLPLSSGLPSPDYFSDPFYRYSPITGISYEQAVAFCRWRSQVVTASFNQGNAKPVDSLSTDYMRFTFRLPTEAEWELAALVERGLPYGTTCTELPVVVNPSAAAYLKKRSGSPTDAAQIKADIKQYNQRKPLRSWINYRQPEPYFLTLLAPGYVYQGPPNDHGLYQLLGNAAEMVQERGVTKGGSYLDPLEACTVKARGTYGGPAPHIGFRCVCEVSYPNRK</sequence>
<dbReference type="InterPro" id="IPR051043">
    <property type="entry name" value="Sulfatase_Mod_Factor_Kinase"/>
</dbReference>
<dbReference type="SUPFAM" id="SSF56436">
    <property type="entry name" value="C-type lectin-like"/>
    <property type="match status" value="1"/>
</dbReference>
<accession>A0A3R9MWP4</accession>
<dbReference type="Gene3D" id="3.90.1580.10">
    <property type="entry name" value="paralog of FGE (formylglycine-generating enzyme)"/>
    <property type="match status" value="1"/>
</dbReference>
<reference evidence="3 4" key="1">
    <citation type="submission" date="2018-12" db="EMBL/GenBank/DDBJ databases">
        <authorList>
            <person name="Feng G."/>
            <person name="Zhu H."/>
        </authorList>
    </citation>
    <scope>NUCLEOTIDE SEQUENCE [LARGE SCALE GENOMIC DNA]</scope>
    <source>
        <strain evidence="3 4">KCTC 12533</strain>
    </source>
</reference>
<feature type="domain" description="Sulfatase-modifying factor enzyme-like" evidence="2">
    <location>
        <begin position="98"/>
        <end position="337"/>
    </location>
</feature>
<dbReference type="Pfam" id="PF03781">
    <property type="entry name" value="FGE-sulfatase"/>
    <property type="match status" value="1"/>
</dbReference>
<evidence type="ECO:0000313" key="3">
    <source>
        <dbReference type="EMBL" id="RSK50282.1"/>
    </source>
</evidence>
<dbReference type="OrthoDB" id="979507at2"/>
<feature type="chain" id="PRO_5018690978" description="Sulfatase-modifying factor enzyme-like domain-containing protein" evidence="1">
    <location>
        <begin position="22"/>
        <end position="346"/>
    </location>
</feature>
<dbReference type="PANTHER" id="PTHR23150:SF19">
    <property type="entry name" value="FORMYLGLYCINE-GENERATING ENZYME"/>
    <property type="match status" value="1"/>
</dbReference>
<dbReference type="InterPro" id="IPR016187">
    <property type="entry name" value="CTDL_fold"/>
</dbReference>
<dbReference type="AlphaFoldDB" id="A0A3R9MWP4"/>
<protein>
    <recommendedName>
        <fullName evidence="2">Sulfatase-modifying factor enzyme-like domain-containing protein</fullName>
    </recommendedName>
</protein>
<evidence type="ECO:0000256" key="1">
    <source>
        <dbReference type="SAM" id="SignalP"/>
    </source>
</evidence>
<keyword evidence="4" id="KW-1185">Reference proteome</keyword>
<dbReference type="RefSeq" id="WP_125418976.1">
    <property type="nucleotide sequence ID" value="NZ_RWIT01000002.1"/>
</dbReference>
<dbReference type="EMBL" id="RWIT01000002">
    <property type="protein sequence ID" value="RSK50282.1"/>
    <property type="molecule type" value="Genomic_DNA"/>
</dbReference>
<feature type="signal peptide" evidence="1">
    <location>
        <begin position="1"/>
        <end position="21"/>
    </location>
</feature>
<dbReference type="InterPro" id="IPR042095">
    <property type="entry name" value="SUMF_sf"/>
</dbReference>
<dbReference type="PANTHER" id="PTHR23150">
    <property type="entry name" value="SULFATASE MODIFYING FACTOR 1, 2"/>
    <property type="match status" value="1"/>
</dbReference>
<dbReference type="Proteomes" id="UP000273500">
    <property type="component" value="Unassembled WGS sequence"/>
</dbReference>
<evidence type="ECO:0000313" key="4">
    <source>
        <dbReference type="Proteomes" id="UP000273500"/>
    </source>
</evidence>